<dbReference type="eggNOG" id="COG0778">
    <property type="taxonomic scope" value="Bacteria"/>
</dbReference>
<dbReference type="GO" id="GO:0016491">
    <property type="term" value="F:oxidoreductase activity"/>
    <property type="evidence" value="ECO:0007669"/>
    <property type="project" value="InterPro"/>
</dbReference>
<protein>
    <recommendedName>
        <fullName evidence="1">Nitroreductase domain-containing protein</fullName>
    </recommendedName>
</protein>
<sequence length="186" mass="20638">MNIYEALYGRRSVRNYSAEPLDDELIRRLIDAAIQAPSAVNEQPWTFTVVRNQALLERISHDAKAYMLENLPAVPQSERLRSMLGDAGFQIFHHAPALILVSGRAEEPWIVEDCTLAAENLMLAAHADGLGTCWIGFAQRYLDTPEGKAALGIPAQWKPVAPIIVGRPRSVPLPVSRKAAEVMWLD</sequence>
<dbReference type="Gene3D" id="3.40.109.10">
    <property type="entry name" value="NADH Oxidase"/>
    <property type="match status" value="1"/>
</dbReference>
<name>A0A024HFF8_PSEKB</name>
<keyword evidence="3" id="KW-1185">Reference proteome</keyword>
<evidence type="ECO:0000313" key="2">
    <source>
        <dbReference type="EMBL" id="CDF83586.1"/>
    </source>
</evidence>
<feature type="domain" description="Nitroreductase" evidence="1">
    <location>
        <begin position="9"/>
        <end position="167"/>
    </location>
</feature>
<dbReference type="Proteomes" id="UP000025241">
    <property type="component" value="Chromosome I"/>
</dbReference>
<dbReference type="AlphaFoldDB" id="A0A024HFF8"/>
<dbReference type="Pfam" id="PF00881">
    <property type="entry name" value="Nitroreductase"/>
    <property type="match status" value="1"/>
</dbReference>
<organism evidence="2 3">
    <name type="scientific">Pseudomonas knackmussii (strain DSM 6978 / CCUG 54928 / LMG 23759 / B13)</name>
    <dbReference type="NCBI Taxonomy" id="1301098"/>
    <lineage>
        <taxon>Bacteria</taxon>
        <taxon>Pseudomonadati</taxon>
        <taxon>Pseudomonadota</taxon>
        <taxon>Gammaproteobacteria</taxon>
        <taxon>Pseudomonadales</taxon>
        <taxon>Pseudomonadaceae</taxon>
        <taxon>Pseudomonas</taxon>
    </lineage>
</organism>
<evidence type="ECO:0000313" key="3">
    <source>
        <dbReference type="Proteomes" id="UP000025241"/>
    </source>
</evidence>
<dbReference type="STRING" id="1301098.PKB_2239"/>
<dbReference type="HOGENOM" id="CLU_070764_7_0_6"/>
<dbReference type="RefSeq" id="WP_043251682.1">
    <property type="nucleotide sequence ID" value="NZ_HG322950.1"/>
</dbReference>
<dbReference type="PANTHER" id="PTHR23026">
    <property type="entry name" value="NADPH NITROREDUCTASE"/>
    <property type="match status" value="1"/>
</dbReference>
<dbReference type="OrthoDB" id="9784375at2"/>
<dbReference type="SUPFAM" id="SSF55469">
    <property type="entry name" value="FMN-dependent nitroreductase-like"/>
    <property type="match status" value="1"/>
</dbReference>
<dbReference type="InterPro" id="IPR029479">
    <property type="entry name" value="Nitroreductase"/>
</dbReference>
<dbReference type="InterPro" id="IPR000415">
    <property type="entry name" value="Nitroreductase-like"/>
</dbReference>
<gene>
    <name evidence="2" type="ORF">PKB_2239</name>
</gene>
<reference evidence="2 3" key="1">
    <citation type="submission" date="2013-03" db="EMBL/GenBank/DDBJ databases">
        <authorList>
            <person name="Linke B."/>
        </authorList>
    </citation>
    <scope>NUCLEOTIDE SEQUENCE [LARGE SCALE GENOMIC DNA]</scope>
    <source>
        <strain evidence="2 3">B13</strain>
    </source>
</reference>
<dbReference type="InterPro" id="IPR050627">
    <property type="entry name" value="Nitroreductase/BluB"/>
</dbReference>
<dbReference type="PANTHER" id="PTHR23026:SF123">
    <property type="entry name" value="NAD(P)H NITROREDUCTASE RV3131-RELATED"/>
    <property type="match status" value="1"/>
</dbReference>
<evidence type="ECO:0000259" key="1">
    <source>
        <dbReference type="Pfam" id="PF00881"/>
    </source>
</evidence>
<reference evidence="2 3" key="2">
    <citation type="submission" date="2014-05" db="EMBL/GenBank/DDBJ databases">
        <title>Genome sequence of the 3-chlorobenzoate degrading bacterium Pseudomonas knackmussii B13 shows multiple evidence for horizontal gene transfer.</title>
        <authorList>
            <person name="Miyazaki R."/>
            <person name="Bertelli C."/>
            <person name="Falquet L."/>
            <person name="Robinson-Rechavi M."/>
            <person name="Gharib W."/>
            <person name="Roy S."/>
            <person name="Van der Meer J.R."/>
        </authorList>
    </citation>
    <scope>NUCLEOTIDE SEQUENCE [LARGE SCALE GENOMIC DNA]</scope>
    <source>
        <strain evidence="2 3">B13</strain>
    </source>
</reference>
<proteinExistence type="predicted"/>
<dbReference type="KEGG" id="pkc:PKB_2239"/>
<dbReference type="PATRIC" id="fig|1301098.3.peg.2234"/>
<accession>A0A024HFF8</accession>
<dbReference type="EMBL" id="HG322950">
    <property type="protein sequence ID" value="CDF83586.1"/>
    <property type="molecule type" value="Genomic_DNA"/>
</dbReference>